<dbReference type="EMBL" id="CM041554">
    <property type="protein sequence ID" value="KAI3351481.1"/>
    <property type="molecule type" value="Genomic_DNA"/>
</dbReference>
<name>A0ACB8V7F7_9TELE</name>
<comment type="caution">
    <text evidence="1">The sequence shown here is derived from an EMBL/GenBank/DDBJ whole genome shotgun (WGS) entry which is preliminary data.</text>
</comment>
<gene>
    <name evidence="1" type="ORF">L3Q82_020329</name>
</gene>
<protein>
    <submittedName>
        <fullName evidence="1">Uncharacterized protein</fullName>
    </submittedName>
</protein>
<dbReference type="Proteomes" id="UP000831701">
    <property type="component" value="Chromosome 24"/>
</dbReference>
<accession>A0ACB8V7F7</accession>
<keyword evidence="2" id="KW-1185">Reference proteome</keyword>
<organism evidence="1 2">
    <name type="scientific">Scortum barcoo</name>
    <name type="common">barcoo grunter</name>
    <dbReference type="NCBI Taxonomy" id="214431"/>
    <lineage>
        <taxon>Eukaryota</taxon>
        <taxon>Metazoa</taxon>
        <taxon>Chordata</taxon>
        <taxon>Craniata</taxon>
        <taxon>Vertebrata</taxon>
        <taxon>Euteleostomi</taxon>
        <taxon>Actinopterygii</taxon>
        <taxon>Neopterygii</taxon>
        <taxon>Teleostei</taxon>
        <taxon>Neoteleostei</taxon>
        <taxon>Acanthomorphata</taxon>
        <taxon>Eupercaria</taxon>
        <taxon>Centrarchiformes</taxon>
        <taxon>Terapontoidei</taxon>
        <taxon>Terapontidae</taxon>
        <taxon>Scortum</taxon>
    </lineage>
</organism>
<sequence>MLRHTAQYMSRAQKGNTREAKHQLLAHRAVTQNYKTRQTNLCTAWIDYKKAFDSVPHTWILGCLEMCNINRTLRAFIKKIKKPVAQVAIKCSIYQDDALSPLLFCTGLNPLSQIISKSGYGYRLRNGSTISDPLYIDDMELYVRNEKDKDSLIHIKQHSGVVVSTVASQQEGSGFNPWLRQALLCGVCMFSLCLCGFSLGTPASSHNLKTCRSYKQKRLAPWFNSATRKLKQTTTTIGKDMALHQRGGLFA</sequence>
<proteinExistence type="predicted"/>
<evidence type="ECO:0000313" key="1">
    <source>
        <dbReference type="EMBL" id="KAI3351481.1"/>
    </source>
</evidence>
<reference evidence="1" key="1">
    <citation type="submission" date="2022-04" db="EMBL/GenBank/DDBJ databases">
        <title>Jade perch genome.</title>
        <authorList>
            <person name="Chao B."/>
        </authorList>
    </citation>
    <scope>NUCLEOTIDE SEQUENCE</scope>
    <source>
        <strain evidence="1">CB-2022</strain>
    </source>
</reference>
<evidence type="ECO:0000313" key="2">
    <source>
        <dbReference type="Proteomes" id="UP000831701"/>
    </source>
</evidence>